<feature type="domain" description="C2H2-type" evidence="14">
    <location>
        <begin position="217"/>
        <end position="245"/>
    </location>
</feature>
<feature type="domain" description="C2H2-type" evidence="14">
    <location>
        <begin position="344"/>
        <end position="371"/>
    </location>
</feature>
<name>A0ABD2MYB0_9CUCU</name>
<evidence type="ECO:0000256" key="13">
    <source>
        <dbReference type="PROSITE-ProRule" id="PRU00042"/>
    </source>
</evidence>
<dbReference type="AlphaFoldDB" id="A0ABD2MYB0"/>
<dbReference type="EMBL" id="JABFTP020000042">
    <property type="protein sequence ID" value="KAL3271166.1"/>
    <property type="molecule type" value="Genomic_DNA"/>
</dbReference>
<sequence length="377" mass="43545">MSVEKQFEADPIVVKDDDSDCEIVESTPGLVDVPDLIDPMNLDAIMSEPKESLPPIVEKIVSNLSNDEEFEKECDKFYKANLEMDVEIVQVDVAKVLSQTVHRASPPAKKINLSAGIDDIRTTRDLTGICDLCKQDSQDHVELLIIHFKDGHQLKDGLFVCPFCDYTSLKYEIVMKHTTKVHKLVSEKRKCDQCDFETFRGDLFNRHTNNHLKEKVYSCEICNYKTINLANFKRHLNSKHTKETEYFCQFCDFRSTTQGVVKKHENSKHTREKIYSCDKCTYKTTLSHALKRHQERHCKNRGTKAEKGDKNKFTYVCVHCTFKTESLTALDDHTLMNHPKKEILFCNLCEFSTTENTELNEHARTHLKKEPEEDGAK</sequence>
<evidence type="ECO:0000256" key="10">
    <source>
        <dbReference type="ARBA" id="ARBA00022833"/>
    </source>
</evidence>
<feature type="domain" description="C2H2-type" evidence="14">
    <location>
        <begin position="275"/>
        <end position="302"/>
    </location>
</feature>
<comment type="function">
    <text evidence="1">Gap class segmentation protein that controls development of head structures.</text>
</comment>
<evidence type="ECO:0000256" key="6">
    <source>
        <dbReference type="ARBA" id="ARBA00022492"/>
    </source>
</evidence>
<keyword evidence="9 13" id="KW-0863">Zinc-finger</keyword>
<evidence type="ECO:0000256" key="2">
    <source>
        <dbReference type="ARBA" id="ARBA00004123"/>
    </source>
</evidence>
<comment type="subcellular location">
    <subcellularLocation>
        <location evidence="2">Nucleus</location>
    </subcellularLocation>
</comment>
<dbReference type="InterPro" id="IPR036236">
    <property type="entry name" value="Znf_C2H2_sf"/>
</dbReference>
<evidence type="ECO:0000313" key="15">
    <source>
        <dbReference type="EMBL" id="KAL3271166.1"/>
    </source>
</evidence>
<keyword evidence="5" id="KW-0217">Developmental protein</keyword>
<evidence type="ECO:0000256" key="4">
    <source>
        <dbReference type="ARBA" id="ARBA00013638"/>
    </source>
</evidence>
<dbReference type="Proteomes" id="UP001516400">
    <property type="component" value="Unassembled WGS sequence"/>
</dbReference>
<accession>A0ABD2MYB0</accession>
<dbReference type="SUPFAM" id="SSF57667">
    <property type="entry name" value="beta-beta-alpha zinc fingers"/>
    <property type="match status" value="2"/>
</dbReference>
<proteinExistence type="inferred from homology"/>
<dbReference type="GO" id="GO:0003677">
    <property type="term" value="F:DNA binding"/>
    <property type="evidence" value="ECO:0007669"/>
    <property type="project" value="UniProtKB-KW"/>
</dbReference>
<organism evidence="15 16">
    <name type="scientific">Cryptolaemus montrouzieri</name>
    <dbReference type="NCBI Taxonomy" id="559131"/>
    <lineage>
        <taxon>Eukaryota</taxon>
        <taxon>Metazoa</taxon>
        <taxon>Ecdysozoa</taxon>
        <taxon>Arthropoda</taxon>
        <taxon>Hexapoda</taxon>
        <taxon>Insecta</taxon>
        <taxon>Pterygota</taxon>
        <taxon>Neoptera</taxon>
        <taxon>Endopterygota</taxon>
        <taxon>Coleoptera</taxon>
        <taxon>Polyphaga</taxon>
        <taxon>Cucujiformia</taxon>
        <taxon>Coccinelloidea</taxon>
        <taxon>Coccinellidae</taxon>
        <taxon>Scymninae</taxon>
        <taxon>Scymnini</taxon>
        <taxon>Cryptolaemus</taxon>
    </lineage>
</organism>
<keyword evidence="7" id="KW-0479">Metal-binding</keyword>
<keyword evidence="10" id="KW-0862">Zinc</keyword>
<reference evidence="15 16" key="1">
    <citation type="journal article" date="2021" name="BMC Biol.">
        <title>Horizontally acquired antibacterial genes associated with adaptive radiation of ladybird beetles.</title>
        <authorList>
            <person name="Li H.S."/>
            <person name="Tang X.F."/>
            <person name="Huang Y.H."/>
            <person name="Xu Z.Y."/>
            <person name="Chen M.L."/>
            <person name="Du X.Y."/>
            <person name="Qiu B.Y."/>
            <person name="Chen P.T."/>
            <person name="Zhang W."/>
            <person name="Slipinski A."/>
            <person name="Escalona H.E."/>
            <person name="Waterhouse R.M."/>
            <person name="Zwick A."/>
            <person name="Pang H."/>
        </authorList>
    </citation>
    <scope>NUCLEOTIDE SEQUENCE [LARGE SCALE GENOMIC DNA]</scope>
    <source>
        <strain evidence="15">SYSU2018</strain>
    </source>
</reference>
<dbReference type="GO" id="GO:0005634">
    <property type="term" value="C:nucleus"/>
    <property type="evidence" value="ECO:0007669"/>
    <property type="project" value="UniProtKB-SubCell"/>
</dbReference>
<gene>
    <name evidence="15" type="ORF">HHI36_021663</name>
</gene>
<evidence type="ECO:0000256" key="8">
    <source>
        <dbReference type="ARBA" id="ARBA00022737"/>
    </source>
</evidence>
<dbReference type="PROSITE" id="PS50157">
    <property type="entry name" value="ZINC_FINGER_C2H2_2"/>
    <property type="match status" value="3"/>
</dbReference>
<dbReference type="Gene3D" id="3.30.160.60">
    <property type="entry name" value="Classic Zinc Finger"/>
    <property type="match status" value="3"/>
</dbReference>
<dbReference type="InterPro" id="IPR013087">
    <property type="entry name" value="Znf_C2H2_type"/>
</dbReference>
<comment type="caution">
    <text evidence="15">The sequence shown here is derived from an EMBL/GenBank/DDBJ whole genome shotgun (WGS) entry which is preliminary data.</text>
</comment>
<dbReference type="GO" id="GO:0008270">
    <property type="term" value="F:zinc ion binding"/>
    <property type="evidence" value="ECO:0007669"/>
    <property type="project" value="UniProtKB-KW"/>
</dbReference>
<dbReference type="SMART" id="SM00355">
    <property type="entry name" value="ZnF_C2H2"/>
    <property type="match status" value="7"/>
</dbReference>
<evidence type="ECO:0000256" key="1">
    <source>
        <dbReference type="ARBA" id="ARBA00003983"/>
    </source>
</evidence>
<keyword evidence="11" id="KW-0238">DNA-binding</keyword>
<evidence type="ECO:0000256" key="5">
    <source>
        <dbReference type="ARBA" id="ARBA00022473"/>
    </source>
</evidence>
<keyword evidence="8" id="KW-0677">Repeat</keyword>
<keyword evidence="6" id="KW-0302">Gap protein</keyword>
<comment type="similarity">
    <text evidence="3">Belongs to the hunchback C2H2-type zinc-finger protein family.</text>
</comment>
<evidence type="ECO:0000259" key="14">
    <source>
        <dbReference type="PROSITE" id="PS50157"/>
    </source>
</evidence>
<evidence type="ECO:0000256" key="3">
    <source>
        <dbReference type="ARBA" id="ARBA00007746"/>
    </source>
</evidence>
<dbReference type="PANTHER" id="PTHR24392:SF49">
    <property type="entry name" value="PROTEIN HUNCHBACK"/>
    <property type="match status" value="1"/>
</dbReference>
<evidence type="ECO:0000256" key="12">
    <source>
        <dbReference type="ARBA" id="ARBA00023242"/>
    </source>
</evidence>
<keyword evidence="16" id="KW-1185">Reference proteome</keyword>
<evidence type="ECO:0000256" key="9">
    <source>
        <dbReference type="ARBA" id="ARBA00022771"/>
    </source>
</evidence>
<dbReference type="GO" id="GO:0035282">
    <property type="term" value="P:segmentation"/>
    <property type="evidence" value="ECO:0007669"/>
    <property type="project" value="UniProtKB-KW"/>
</dbReference>
<evidence type="ECO:0000313" key="16">
    <source>
        <dbReference type="Proteomes" id="UP001516400"/>
    </source>
</evidence>
<keyword evidence="12" id="KW-0539">Nucleus</keyword>
<evidence type="ECO:0000256" key="11">
    <source>
        <dbReference type="ARBA" id="ARBA00023125"/>
    </source>
</evidence>
<dbReference type="PANTHER" id="PTHR24392">
    <property type="entry name" value="ZINC FINGER PROTEIN"/>
    <property type="match status" value="1"/>
</dbReference>
<evidence type="ECO:0000256" key="7">
    <source>
        <dbReference type="ARBA" id="ARBA00022723"/>
    </source>
</evidence>
<protein>
    <recommendedName>
        <fullName evidence="4">Protein hunchback</fullName>
    </recommendedName>
</protein>